<gene>
    <name evidence="1" type="ORF">OESDEN_17635</name>
</gene>
<dbReference type="AlphaFoldDB" id="A0A0B1SFN1"/>
<keyword evidence="2" id="KW-1185">Reference proteome</keyword>
<evidence type="ECO:0000313" key="2">
    <source>
        <dbReference type="Proteomes" id="UP000053660"/>
    </source>
</evidence>
<organism evidence="1 2">
    <name type="scientific">Oesophagostomum dentatum</name>
    <name type="common">Nodular worm</name>
    <dbReference type="NCBI Taxonomy" id="61180"/>
    <lineage>
        <taxon>Eukaryota</taxon>
        <taxon>Metazoa</taxon>
        <taxon>Ecdysozoa</taxon>
        <taxon>Nematoda</taxon>
        <taxon>Chromadorea</taxon>
        <taxon>Rhabditida</taxon>
        <taxon>Rhabditina</taxon>
        <taxon>Rhabditomorpha</taxon>
        <taxon>Strongyloidea</taxon>
        <taxon>Strongylidae</taxon>
        <taxon>Oesophagostomum</taxon>
    </lineage>
</organism>
<evidence type="ECO:0000313" key="1">
    <source>
        <dbReference type="EMBL" id="KHJ82671.1"/>
    </source>
</evidence>
<proteinExistence type="predicted"/>
<dbReference type="EMBL" id="KN577838">
    <property type="protein sequence ID" value="KHJ82671.1"/>
    <property type="molecule type" value="Genomic_DNA"/>
</dbReference>
<protein>
    <submittedName>
        <fullName evidence="1">Uncharacterized protein</fullName>
    </submittedName>
</protein>
<reference evidence="1 2" key="1">
    <citation type="submission" date="2014-03" db="EMBL/GenBank/DDBJ databases">
        <title>Draft genome of the hookworm Oesophagostomum dentatum.</title>
        <authorList>
            <person name="Mitreva M."/>
        </authorList>
    </citation>
    <scope>NUCLEOTIDE SEQUENCE [LARGE SCALE GENOMIC DNA]</scope>
    <source>
        <strain evidence="1 2">OD-Hann</strain>
    </source>
</reference>
<dbReference type="Proteomes" id="UP000053660">
    <property type="component" value="Unassembled WGS sequence"/>
</dbReference>
<accession>A0A0B1SFN1</accession>
<name>A0A0B1SFN1_OESDE</name>
<sequence length="30" mass="3629">MLNQRTPMATIANEYQTLVRQRQPRMMPPR</sequence>